<proteinExistence type="predicted"/>
<evidence type="ECO:0000259" key="10">
    <source>
        <dbReference type="PROSITE" id="PS50893"/>
    </source>
</evidence>
<feature type="compositionally biased region" description="Polar residues" evidence="8">
    <location>
        <begin position="15"/>
        <end position="30"/>
    </location>
</feature>
<feature type="transmembrane region" description="Helical" evidence="9">
    <location>
        <begin position="955"/>
        <end position="978"/>
    </location>
</feature>
<dbReference type="InterPro" id="IPR017871">
    <property type="entry name" value="ABC_transporter-like_CS"/>
</dbReference>
<feature type="domain" description="ABC transmembrane type-1" evidence="11">
    <location>
        <begin position="56"/>
        <end position="348"/>
    </location>
</feature>
<dbReference type="SMART" id="SM00382">
    <property type="entry name" value="AAA"/>
    <property type="match status" value="2"/>
</dbReference>
<dbReference type="SUPFAM" id="SSF52540">
    <property type="entry name" value="P-loop containing nucleoside triphosphate hydrolases"/>
    <property type="match status" value="2"/>
</dbReference>
<feature type="transmembrane region" description="Helical" evidence="9">
    <location>
        <begin position="984"/>
        <end position="1003"/>
    </location>
</feature>
<gene>
    <name evidence="12" type="ORF">MYCFIDRAFT_217198</name>
</gene>
<dbReference type="PANTHER" id="PTHR43394:SF15">
    <property type="entry name" value="ALPHA-FACTOR-TRANSPORTING ATPASE"/>
    <property type="match status" value="1"/>
</dbReference>
<evidence type="ECO:0000256" key="6">
    <source>
        <dbReference type="ARBA" id="ARBA00022989"/>
    </source>
</evidence>
<comment type="subcellular location">
    <subcellularLocation>
        <location evidence="1">Membrane</location>
        <topology evidence="1">Multi-pass membrane protein</topology>
    </subcellularLocation>
</comment>
<evidence type="ECO:0000259" key="11">
    <source>
        <dbReference type="PROSITE" id="PS50929"/>
    </source>
</evidence>
<keyword evidence="2" id="KW-0813">Transport</keyword>
<dbReference type="GO" id="GO:0005524">
    <property type="term" value="F:ATP binding"/>
    <property type="evidence" value="ECO:0007669"/>
    <property type="project" value="UniProtKB-KW"/>
</dbReference>
<dbReference type="InterPro" id="IPR039421">
    <property type="entry name" value="Type_1_exporter"/>
</dbReference>
<dbReference type="KEGG" id="pfj:MYCFIDRAFT_217198"/>
<feature type="transmembrane region" description="Helical" evidence="9">
    <location>
        <begin position="880"/>
        <end position="900"/>
    </location>
</feature>
<dbReference type="FunFam" id="3.40.50.300:FF:001471">
    <property type="entry name" value="P-loop containing nucleoside triphosphate hydrolase protein"/>
    <property type="match status" value="1"/>
</dbReference>
<evidence type="ECO:0000256" key="3">
    <source>
        <dbReference type="ARBA" id="ARBA00022692"/>
    </source>
</evidence>
<dbReference type="eggNOG" id="KOG0055">
    <property type="taxonomic scope" value="Eukaryota"/>
</dbReference>
<feature type="transmembrane region" description="Helical" evidence="9">
    <location>
        <begin position="839"/>
        <end position="860"/>
    </location>
</feature>
<feature type="domain" description="ABC transporter" evidence="10">
    <location>
        <begin position="1159"/>
        <end position="1409"/>
    </location>
</feature>
<dbReference type="InterPro" id="IPR027417">
    <property type="entry name" value="P-loop_NTPase"/>
</dbReference>
<keyword evidence="13" id="KW-1185">Reference proteome</keyword>
<feature type="transmembrane region" description="Helical" evidence="9">
    <location>
        <begin position="103"/>
        <end position="128"/>
    </location>
</feature>
<feature type="domain" description="ABC transmembrane type-1" evidence="11">
    <location>
        <begin position="846"/>
        <end position="1126"/>
    </location>
</feature>
<dbReference type="GO" id="GO:0015421">
    <property type="term" value="F:ABC-type oligopeptide transporter activity"/>
    <property type="evidence" value="ECO:0007669"/>
    <property type="project" value="TreeGrafter"/>
</dbReference>
<dbReference type="CDD" id="cd18578">
    <property type="entry name" value="ABC_6TM_Pgp_ABCB1_D2_like"/>
    <property type="match status" value="1"/>
</dbReference>
<evidence type="ECO:0000256" key="8">
    <source>
        <dbReference type="SAM" id="MobiDB-lite"/>
    </source>
</evidence>
<dbReference type="GO" id="GO:0090374">
    <property type="term" value="P:oligopeptide export from mitochondrion"/>
    <property type="evidence" value="ECO:0007669"/>
    <property type="project" value="TreeGrafter"/>
</dbReference>
<evidence type="ECO:0000313" key="13">
    <source>
        <dbReference type="Proteomes" id="UP000016932"/>
    </source>
</evidence>
<dbReference type="OrthoDB" id="6500128at2759"/>
<dbReference type="Proteomes" id="UP000016932">
    <property type="component" value="Unassembled WGS sequence"/>
</dbReference>
<dbReference type="InterPro" id="IPR003439">
    <property type="entry name" value="ABC_transporter-like_ATP-bd"/>
</dbReference>
<evidence type="ECO:0000256" key="1">
    <source>
        <dbReference type="ARBA" id="ARBA00004141"/>
    </source>
</evidence>
<dbReference type="Pfam" id="PF00664">
    <property type="entry name" value="ABC_membrane"/>
    <property type="match status" value="2"/>
</dbReference>
<evidence type="ECO:0000256" key="5">
    <source>
        <dbReference type="ARBA" id="ARBA00022840"/>
    </source>
</evidence>
<evidence type="ECO:0000256" key="7">
    <source>
        <dbReference type="ARBA" id="ARBA00023136"/>
    </source>
</evidence>
<dbReference type="InterPro" id="IPR036640">
    <property type="entry name" value="ABC1_TM_sf"/>
</dbReference>
<feature type="compositionally biased region" description="Low complexity" evidence="8">
    <location>
        <begin position="739"/>
        <end position="749"/>
    </location>
</feature>
<dbReference type="HOGENOM" id="CLU_000604_17_2_1"/>
<feature type="region of interest" description="Disordered" evidence="8">
    <location>
        <begin position="1419"/>
        <end position="1465"/>
    </location>
</feature>
<feature type="transmembrane region" description="Helical" evidence="9">
    <location>
        <begin position="322"/>
        <end position="340"/>
    </location>
</feature>
<reference evidence="12 13" key="1">
    <citation type="journal article" date="2012" name="PLoS Pathog.">
        <title>Diverse lifestyles and strategies of plant pathogenesis encoded in the genomes of eighteen Dothideomycetes fungi.</title>
        <authorList>
            <person name="Ohm R.A."/>
            <person name="Feau N."/>
            <person name="Henrissat B."/>
            <person name="Schoch C.L."/>
            <person name="Horwitz B.A."/>
            <person name="Barry K.W."/>
            <person name="Condon B.J."/>
            <person name="Copeland A.C."/>
            <person name="Dhillon B."/>
            <person name="Glaser F."/>
            <person name="Hesse C.N."/>
            <person name="Kosti I."/>
            <person name="LaButti K."/>
            <person name="Lindquist E.A."/>
            <person name="Lucas S."/>
            <person name="Salamov A.A."/>
            <person name="Bradshaw R.E."/>
            <person name="Ciuffetti L."/>
            <person name="Hamelin R.C."/>
            <person name="Kema G.H.J."/>
            <person name="Lawrence C."/>
            <person name="Scott J.A."/>
            <person name="Spatafora J.W."/>
            <person name="Turgeon B.G."/>
            <person name="de Wit P.J.G.M."/>
            <person name="Zhong S."/>
            <person name="Goodwin S.B."/>
            <person name="Grigoriev I.V."/>
        </authorList>
    </citation>
    <scope>NUCLEOTIDE SEQUENCE [LARGE SCALE GENOMIC DNA]</scope>
    <source>
        <strain evidence="12 13">CIRAD86</strain>
    </source>
</reference>
<feature type="transmembrane region" description="Helical" evidence="9">
    <location>
        <begin position="1063"/>
        <end position="1088"/>
    </location>
</feature>
<evidence type="ECO:0000256" key="2">
    <source>
        <dbReference type="ARBA" id="ARBA00022448"/>
    </source>
</evidence>
<sequence length="1465" mass="161630">MAAEKSRKHGKHSRNTSNESIAESVASDSSTYEQQEAAPWRALFAFTTRRNVPLLVFGIVVSIAAGATSPAQSLVVGELFDGFTRYAAGTLENEAFMKRESKYVLYLTIIAAANWVLHSLEFMAWLAFGELQAKSARDRLFYGLLDKEVEWYDMRKNGIGAQLPRMQAQIRELQLASAQPLGSMFALAATAILSLLQAFLKSWKLTLVTLASSPVILALAVWAGNGMQKNLLKQQEKLTEAQKYSTSAFAAIETVKCFNGQGLERDKYYDAIAKAARWYGWVAHSSALQMAFVVMLSVSMFVQGFYYGGVLIAQGHIDSGDVVTTFFSAIGAFQAIQGILPQMIVLEKGRTAGHTLRKIMASVEDKSLAEKKDRLLSPGQCKGDIEVRGLTFAYPSRKDILAVQDINLQIRSGEITFLIGRSGSGKSTISQLLMRFYTSPPETIFVDGLPLESLDTAWLRTNVTLVEQTSLLFNDTMFRNIAFGRGEHYGEVQSEEILEAVQFALLQLMINDMPQGLDTMVGFKGGNMSGGQRQRVALARARIRDTPVLILDESTSALDHITRTLIMEAIRRWRQGKTTIIITHDISQITPDDYIYLLENSRLVQEGYRKHMEKMKGTPFQDFLSEEEKMLNSPLLARHSTDEESLMDTDSLESLHIYHDRSGSYFDPLDAALTRTETKIKRQSKLPNVFQEGSPMPMMRAYQTGPSSAFASPWMRLAGNFSPVDTPGIGQKRSPPSPTQTTPSDRSSPGGATRWSQAFEKLVNQTGMFAAEARRPVSGAARKRRPLQDIEEIPLTGPEDALAKLEGGGEAETDIEENNKKLKVIFRTIWPNLSWQARVVLIVGWLGATIHAVSSPIFSFVLSKLLETYAIPGGAKNKQLVYALAILGIALVDASGTYTYRLLLEICGQWWVDAVRLNAYERILDQSRDFFEKEENGVSRLTESLDRNAEEMRNLLGRFAALTYVAALMTLVSLAWAMSSQWKMTLIALSIAPYIFGVTKVFAAVSEKWEGLSNDASEAASAIFTETFTNIKTVRALTLEKHFLAKYVKATDYTLRVGMKRSAYAGFFFGLSDSAGAFSTAMIMYVGAKFVTQGVAVKDVLQVFTMLIFTITNVSAILGFIPQIGSSKDTASRLLRLAKMPKDSHEHLGDTRITTVGDIVLDNLRFCYPSRPEQTILKNINLRLQPNTVTAIVGGSGSGKSTIANLLLDLYSTATVPGSRPGDLTFGGRDIKHIYTPSLRAMIVPVSQTPTLFAATVSENIAYGLPKDHPRNTPAHISSAAQAATIHEFILSLPQAYNTPIGEGGIGLSGGQAQRIAIARALVRNPSVLILDEATSALDVESSNMIRQTIRELVEDRSREITIIIITHHKDMMEMAERVVVLDQGRIQEEGGFEELMRKKGGALNNLLSGGEWNVEDAEAEGRRPVSVVRRRGRGDQQQVPLLKDVDWSRKRTDGRAGRRGGGGT</sequence>
<feature type="region of interest" description="Disordered" evidence="8">
    <location>
        <begin position="721"/>
        <end position="753"/>
    </location>
</feature>
<name>N1QD57_PSEFD</name>
<dbReference type="PROSITE" id="PS50893">
    <property type="entry name" value="ABC_TRANSPORTER_2"/>
    <property type="match status" value="2"/>
</dbReference>
<dbReference type="CDD" id="cd18577">
    <property type="entry name" value="ABC_6TM_Pgp_ABCB1_D1_like"/>
    <property type="match status" value="1"/>
</dbReference>
<keyword evidence="6 9" id="KW-1133">Transmembrane helix</keyword>
<evidence type="ECO:0000256" key="4">
    <source>
        <dbReference type="ARBA" id="ARBA00022741"/>
    </source>
</evidence>
<feature type="domain" description="ABC transporter" evidence="10">
    <location>
        <begin position="385"/>
        <end position="625"/>
    </location>
</feature>
<dbReference type="GO" id="GO:0016887">
    <property type="term" value="F:ATP hydrolysis activity"/>
    <property type="evidence" value="ECO:0007669"/>
    <property type="project" value="InterPro"/>
</dbReference>
<keyword evidence="4" id="KW-0547">Nucleotide-binding</keyword>
<dbReference type="VEuPathDB" id="FungiDB:MYCFIDRAFT_217198"/>
<dbReference type="PANTHER" id="PTHR43394">
    <property type="entry name" value="ATP-DEPENDENT PERMEASE MDL1, MITOCHONDRIAL"/>
    <property type="match status" value="1"/>
</dbReference>
<dbReference type="InterPro" id="IPR011527">
    <property type="entry name" value="ABC1_TM_dom"/>
</dbReference>
<feature type="compositionally biased region" description="Basic and acidic residues" evidence="8">
    <location>
        <begin position="1444"/>
        <end position="1457"/>
    </location>
</feature>
<keyword evidence="5" id="KW-0067">ATP-binding</keyword>
<dbReference type="GO" id="GO:0005743">
    <property type="term" value="C:mitochondrial inner membrane"/>
    <property type="evidence" value="ECO:0007669"/>
    <property type="project" value="TreeGrafter"/>
</dbReference>
<keyword evidence="7 9" id="KW-0472">Membrane</keyword>
<dbReference type="SUPFAM" id="SSF90123">
    <property type="entry name" value="ABC transporter transmembrane region"/>
    <property type="match status" value="2"/>
</dbReference>
<feature type="transmembrane region" description="Helical" evidence="9">
    <location>
        <begin position="181"/>
        <end position="199"/>
    </location>
</feature>
<keyword evidence="3 9" id="KW-0812">Transmembrane</keyword>
<feature type="transmembrane region" description="Helical" evidence="9">
    <location>
        <begin position="205"/>
        <end position="224"/>
    </location>
</feature>
<dbReference type="RefSeq" id="XP_007922291.1">
    <property type="nucleotide sequence ID" value="XM_007924100.1"/>
</dbReference>
<dbReference type="EMBL" id="KB446555">
    <property type="protein sequence ID" value="EME89803.1"/>
    <property type="molecule type" value="Genomic_DNA"/>
</dbReference>
<dbReference type="PROSITE" id="PS00211">
    <property type="entry name" value="ABC_TRANSPORTER_1"/>
    <property type="match status" value="1"/>
</dbReference>
<feature type="compositionally biased region" description="Basic residues" evidence="8">
    <location>
        <begin position="1"/>
        <end position="14"/>
    </location>
</feature>
<feature type="transmembrane region" description="Helical" evidence="9">
    <location>
        <begin position="1100"/>
        <end position="1121"/>
    </location>
</feature>
<feature type="transmembrane region" description="Helical" evidence="9">
    <location>
        <begin position="51"/>
        <end position="71"/>
    </location>
</feature>
<accession>N1QD57</accession>
<dbReference type="InterPro" id="IPR003593">
    <property type="entry name" value="AAA+_ATPase"/>
</dbReference>
<evidence type="ECO:0000313" key="12">
    <source>
        <dbReference type="EMBL" id="EME89803.1"/>
    </source>
</evidence>
<protein>
    <submittedName>
        <fullName evidence="12">Putative ABC transporter, ABC-B family, MDR type</fullName>
    </submittedName>
</protein>
<dbReference type="PROSITE" id="PS50929">
    <property type="entry name" value="ABC_TM1F"/>
    <property type="match status" value="2"/>
</dbReference>
<dbReference type="FunFam" id="3.40.50.300:FF:000604">
    <property type="entry name" value="ABC transporter B family member 28"/>
    <property type="match status" value="1"/>
</dbReference>
<feature type="region of interest" description="Disordered" evidence="8">
    <location>
        <begin position="1"/>
        <end position="30"/>
    </location>
</feature>
<evidence type="ECO:0000256" key="9">
    <source>
        <dbReference type="SAM" id="Phobius"/>
    </source>
</evidence>
<organism evidence="12 13">
    <name type="scientific">Pseudocercospora fijiensis (strain CIRAD86)</name>
    <name type="common">Black leaf streak disease fungus</name>
    <name type="synonym">Mycosphaerella fijiensis</name>
    <dbReference type="NCBI Taxonomy" id="383855"/>
    <lineage>
        <taxon>Eukaryota</taxon>
        <taxon>Fungi</taxon>
        <taxon>Dikarya</taxon>
        <taxon>Ascomycota</taxon>
        <taxon>Pezizomycotina</taxon>
        <taxon>Dothideomycetes</taxon>
        <taxon>Dothideomycetidae</taxon>
        <taxon>Mycosphaerellales</taxon>
        <taxon>Mycosphaerellaceae</taxon>
        <taxon>Pseudocercospora</taxon>
    </lineage>
</organism>
<feature type="transmembrane region" description="Helical" evidence="9">
    <location>
        <begin position="278"/>
        <end position="302"/>
    </location>
</feature>
<dbReference type="GeneID" id="19338381"/>
<dbReference type="Gene3D" id="3.40.50.300">
    <property type="entry name" value="P-loop containing nucleotide triphosphate hydrolases"/>
    <property type="match status" value="2"/>
</dbReference>
<dbReference type="Pfam" id="PF00005">
    <property type="entry name" value="ABC_tran"/>
    <property type="match status" value="2"/>
</dbReference>
<dbReference type="Gene3D" id="1.20.1560.10">
    <property type="entry name" value="ABC transporter type 1, transmembrane domain"/>
    <property type="match status" value="2"/>
</dbReference>